<feature type="domain" description="HAMP" evidence="3">
    <location>
        <begin position="284"/>
        <end position="335"/>
    </location>
</feature>
<dbReference type="InterPro" id="IPR035919">
    <property type="entry name" value="EAL_sf"/>
</dbReference>
<evidence type="ECO:0000313" key="5">
    <source>
        <dbReference type="EMBL" id="PCD02169.1"/>
    </source>
</evidence>
<evidence type="ECO:0000259" key="3">
    <source>
        <dbReference type="PROSITE" id="PS50885"/>
    </source>
</evidence>
<dbReference type="InterPro" id="IPR052155">
    <property type="entry name" value="Biofilm_reg_signaling"/>
</dbReference>
<protein>
    <submittedName>
        <fullName evidence="5">GGDEF domain-containing protein</fullName>
    </submittedName>
</protein>
<keyword evidence="1" id="KW-0812">Transmembrane</keyword>
<dbReference type="CDD" id="cd01949">
    <property type="entry name" value="GGDEF"/>
    <property type="match status" value="1"/>
</dbReference>
<dbReference type="Pfam" id="PF00672">
    <property type="entry name" value="HAMP"/>
    <property type="match status" value="1"/>
</dbReference>
<gene>
    <name evidence="5" type="ORF">COC42_11930</name>
</gene>
<sequence length="765" mass="82534">MRRMIALLRRGDAALRGSLSTKLTLFYAALFALAAALILLGAKVGITAYAERMVASEMDAGAQVFDRVATMRYAQLRDAGRVLAADFGFREAAATNDAPTIASALESLKGRLRLDQAFLVGTDGSVTGFAGDLPPDDAEALRSALDRGASAGVLRLGHARFNAAAASVDTPMTIGWLVLGNRVDHRELAALSKLSAIDLAPRIVDAGSVVPITGNRGETFVAGQRMLTRAVPIASFRQNDPQTLVLTYSMTRALAAYAPMLWLLLGCGIAGVAVAAAGSWLLARRLTLPIRALDAAARKVAEGNYAQVPVETRDELGNLAATFNRMVDEIGERERQITHMALHDALTGLANRTLLDDHLARALLQTGDRRQALFCLDLDNFKAVNDTLGHPTGDGLLCVIADRLRTFAGDGLVARLGGDEFAMLVDDIHRSFDRSAAELVQLIAKPCTVDGHRIVPGTSVGIAILGADGADPIELSKNADLALYRAKQEGRGGFRFFEPRMDAEAQKRRQMELDLHDAIRLGQLSLMFQPLFNLSESRISAFEALLRWHHPVRGLISPVDFIPLAEDTGLIVPIGEWVIREACRVASAWPKHVRIAVNVSPVQFSHAGLKSVILQALGETGLAPNRLELEITESLFIENPEATLASLHSLRGLGVRVALDDFGTGYSSLSYLRSFPFDKIKIDRSFIIDLLKSDGATAIIRSITTLAEALGMETTAEGVESAGQLDILREQGCSQIQGYYFSKPIPEKSVFQLLYEGEGLARLAS</sequence>
<feature type="transmembrane region" description="Helical" evidence="1">
    <location>
        <begin position="260"/>
        <end position="283"/>
    </location>
</feature>
<dbReference type="PROSITE" id="PS50887">
    <property type="entry name" value="GGDEF"/>
    <property type="match status" value="1"/>
</dbReference>
<evidence type="ECO:0000256" key="1">
    <source>
        <dbReference type="SAM" id="Phobius"/>
    </source>
</evidence>
<dbReference type="Proteomes" id="UP000218366">
    <property type="component" value="Unassembled WGS sequence"/>
</dbReference>
<dbReference type="Pfam" id="PF00990">
    <property type="entry name" value="GGDEF"/>
    <property type="match status" value="1"/>
</dbReference>
<evidence type="ECO:0000259" key="4">
    <source>
        <dbReference type="PROSITE" id="PS50887"/>
    </source>
</evidence>
<name>A0A2A4B312_9SPHN</name>
<evidence type="ECO:0000313" key="6">
    <source>
        <dbReference type="Proteomes" id="UP000218366"/>
    </source>
</evidence>
<dbReference type="Gene3D" id="3.30.70.270">
    <property type="match status" value="1"/>
</dbReference>
<dbReference type="SMART" id="SM00267">
    <property type="entry name" value="GGDEF"/>
    <property type="match status" value="1"/>
</dbReference>
<dbReference type="GO" id="GO:0016020">
    <property type="term" value="C:membrane"/>
    <property type="evidence" value="ECO:0007669"/>
    <property type="project" value="InterPro"/>
</dbReference>
<dbReference type="EMBL" id="NWMW01000002">
    <property type="protein sequence ID" value="PCD02169.1"/>
    <property type="molecule type" value="Genomic_DNA"/>
</dbReference>
<proteinExistence type="predicted"/>
<reference evidence="5 6" key="1">
    <citation type="submission" date="2017-09" db="EMBL/GenBank/DDBJ databases">
        <title>Sphingomonas spermidinifaciens 9NM-10, whole genome shotgun sequence.</title>
        <authorList>
            <person name="Feng G."/>
            <person name="Zhu H."/>
        </authorList>
    </citation>
    <scope>NUCLEOTIDE SEQUENCE [LARGE SCALE GENOMIC DNA]</scope>
    <source>
        <strain evidence="5 6">9NM-10</strain>
    </source>
</reference>
<dbReference type="InterPro" id="IPR001633">
    <property type="entry name" value="EAL_dom"/>
</dbReference>
<dbReference type="AlphaFoldDB" id="A0A2A4B312"/>
<dbReference type="CDD" id="cd06225">
    <property type="entry name" value="HAMP"/>
    <property type="match status" value="1"/>
</dbReference>
<comment type="caution">
    <text evidence="5">The sequence shown here is derived from an EMBL/GenBank/DDBJ whole genome shotgun (WGS) entry which is preliminary data.</text>
</comment>
<dbReference type="OrthoDB" id="9814202at2"/>
<dbReference type="GO" id="GO:0007165">
    <property type="term" value="P:signal transduction"/>
    <property type="evidence" value="ECO:0007669"/>
    <property type="project" value="InterPro"/>
</dbReference>
<dbReference type="SUPFAM" id="SSF158472">
    <property type="entry name" value="HAMP domain-like"/>
    <property type="match status" value="1"/>
</dbReference>
<dbReference type="InterPro" id="IPR029787">
    <property type="entry name" value="Nucleotide_cyclase"/>
</dbReference>
<dbReference type="Pfam" id="PF00563">
    <property type="entry name" value="EAL"/>
    <property type="match status" value="1"/>
</dbReference>
<dbReference type="InterPro" id="IPR043128">
    <property type="entry name" value="Rev_trsase/Diguanyl_cyclase"/>
</dbReference>
<dbReference type="CDD" id="cd01948">
    <property type="entry name" value="EAL"/>
    <property type="match status" value="1"/>
</dbReference>
<dbReference type="NCBIfam" id="TIGR00254">
    <property type="entry name" value="GGDEF"/>
    <property type="match status" value="1"/>
</dbReference>
<accession>A0A2A4B312</accession>
<keyword evidence="1" id="KW-0472">Membrane</keyword>
<dbReference type="PROSITE" id="PS50885">
    <property type="entry name" value="HAMP"/>
    <property type="match status" value="1"/>
</dbReference>
<dbReference type="InterPro" id="IPR003660">
    <property type="entry name" value="HAMP_dom"/>
</dbReference>
<dbReference type="InterPro" id="IPR000160">
    <property type="entry name" value="GGDEF_dom"/>
</dbReference>
<dbReference type="SMART" id="SM00304">
    <property type="entry name" value="HAMP"/>
    <property type="match status" value="1"/>
</dbReference>
<feature type="transmembrane region" description="Helical" evidence="1">
    <location>
        <begin position="25"/>
        <end position="46"/>
    </location>
</feature>
<keyword evidence="6" id="KW-1185">Reference proteome</keyword>
<keyword evidence="1" id="KW-1133">Transmembrane helix</keyword>
<dbReference type="PROSITE" id="PS50883">
    <property type="entry name" value="EAL"/>
    <property type="match status" value="1"/>
</dbReference>
<dbReference type="PANTHER" id="PTHR44757">
    <property type="entry name" value="DIGUANYLATE CYCLASE DGCP"/>
    <property type="match status" value="1"/>
</dbReference>
<dbReference type="Gene3D" id="6.10.340.10">
    <property type="match status" value="1"/>
</dbReference>
<dbReference type="SUPFAM" id="SSF141868">
    <property type="entry name" value="EAL domain-like"/>
    <property type="match status" value="1"/>
</dbReference>
<dbReference type="Gene3D" id="3.20.20.450">
    <property type="entry name" value="EAL domain"/>
    <property type="match status" value="1"/>
</dbReference>
<dbReference type="SUPFAM" id="SSF55073">
    <property type="entry name" value="Nucleotide cyclase"/>
    <property type="match status" value="1"/>
</dbReference>
<dbReference type="PANTHER" id="PTHR44757:SF2">
    <property type="entry name" value="BIOFILM ARCHITECTURE MAINTENANCE PROTEIN MBAA"/>
    <property type="match status" value="1"/>
</dbReference>
<feature type="domain" description="GGDEF" evidence="4">
    <location>
        <begin position="369"/>
        <end position="499"/>
    </location>
</feature>
<organism evidence="5 6">
    <name type="scientific">Sphingomonas spermidinifaciens</name>
    <dbReference type="NCBI Taxonomy" id="1141889"/>
    <lineage>
        <taxon>Bacteria</taxon>
        <taxon>Pseudomonadati</taxon>
        <taxon>Pseudomonadota</taxon>
        <taxon>Alphaproteobacteria</taxon>
        <taxon>Sphingomonadales</taxon>
        <taxon>Sphingomonadaceae</taxon>
        <taxon>Sphingomonas</taxon>
    </lineage>
</organism>
<dbReference type="SMART" id="SM00052">
    <property type="entry name" value="EAL"/>
    <property type="match status" value="1"/>
</dbReference>
<feature type="domain" description="EAL" evidence="2">
    <location>
        <begin position="508"/>
        <end position="758"/>
    </location>
</feature>
<evidence type="ECO:0000259" key="2">
    <source>
        <dbReference type="PROSITE" id="PS50883"/>
    </source>
</evidence>